<feature type="compositionally biased region" description="Polar residues" evidence="2">
    <location>
        <begin position="280"/>
        <end position="295"/>
    </location>
</feature>
<feature type="region of interest" description="Disordered" evidence="2">
    <location>
        <begin position="931"/>
        <end position="950"/>
    </location>
</feature>
<evidence type="ECO:0000256" key="2">
    <source>
        <dbReference type="SAM" id="MobiDB-lite"/>
    </source>
</evidence>
<dbReference type="SUPFAM" id="SSF56112">
    <property type="entry name" value="Protein kinase-like (PK-like)"/>
    <property type="match status" value="1"/>
</dbReference>
<dbReference type="EMBL" id="LXFE01000695">
    <property type="protein sequence ID" value="OLL24650.1"/>
    <property type="molecule type" value="Genomic_DNA"/>
</dbReference>
<dbReference type="GO" id="GO:0005739">
    <property type="term" value="C:mitochondrion"/>
    <property type="evidence" value="ECO:0007669"/>
    <property type="project" value="TreeGrafter"/>
</dbReference>
<keyword evidence="6" id="KW-1185">Reference proteome</keyword>
<reference evidence="5 6" key="1">
    <citation type="submission" date="2016-04" db="EMBL/GenBank/DDBJ databases">
        <title>Evolutionary innovation and constraint leading to complex multicellularity in the Ascomycota.</title>
        <authorList>
            <person name="Cisse O."/>
            <person name="Nguyen A."/>
            <person name="Hewitt D.A."/>
            <person name="Jedd G."/>
            <person name="Stajich J.E."/>
        </authorList>
    </citation>
    <scope>NUCLEOTIDE SEQUENCE [LARGE SCALE GENOMIC DNA]</scope>
    <source>
        <strain evidence="5 6">DAH-3</strain>
    </source>
</reference>
<comment type="similarity">
    <text evidence="1">Belongs to the protein kinase superfamily. ADCK protein kinase family.</text>
</comment>
<protein>
    <submittedName>
        <fullName evidence="5">ABC1 family protein, mitochondrial</fullName>
    </submittedName>
</protein>
<dbReference type="Proteomes" id="UP000186594">
    <property type="component" value="Unassembled WGS sequence"/>
</dbReference>
<dbReference type="OrthoDB" id="1290869at2759"/>
<dbReference type="PROSITE" id="PS50011">
    <property type="entry name" value="PROTEIN_KINASE_DOM"/>
    <property type="match status" value="1"/>
</dbReference>
<dbReference type="InterPro" id="IPR044095">
    <property type="entry name" value="ADCK2_dom"/>
</dbReference>
<name>A0A1U7LPP7_NEOID</name>
<dbReference type="InterPro" id="IPR013083">
    <property type="entry name" value="Znf_RING/FYVE/PHD"/>
</dbReference>
<dbReference type="SUPFAM" id="SSF57850">
    <property type="entry name" value="RING/U-box"/>
    <property type="match status" value="1"/>
</dbReference>
<feature type="region of interest" description="Disordered" evidence="2">
    <location>
        <begin position="39"/>
        <end position="65"/>
    </location>
</feature>
<dbReference type="InterPro" id="IPR002035">
    <property type="entry name" value="VWF_A"/>
</dbReference>
<feature type="domain" description="VWFA" evidence="4">
    <location>
        <begin position="540"/>
        <end position="718"/>
    </location>
</feature>
<evidence type="ECO:0000313" key="6">
    <source>
        <dbReference type="Proteomes" id="UP000186594"/>
    </source>
</evidence>
<evidence type="ECO:0000259" key="4">
    <source>
        <dbReference type="PROSITE" id="PS50234"/>
    </source>
</evidence>
<dbReference type="GO" id="GO:0004672">
    <property type="term" value="F:protein kinase activity"/>
    <property type="evidence" value="ECO:0007669"/>
    <property type="project" value="InterPro"/>
</dbReference>
<dbReference type="InterPro" id="IPR036465">
    <property type="entry name" value="vWFA_dom_sf"/>
</dbReference>
<feature type="compositionally biased region" description="Polar residues" evidence="2">
    <location>
        <begin position="157"/>
        <end position="171"/>
    </location>
</feature>
<dbReference type="Pfam" id="PF13768">
    <property type="entry name" value="VWA_3"/>
    <property type="match status" value="1"/>
</dbReference>
<accession>A0A1U7LPP7</accession>
<feature type="domain" description="Protein kinase" evidence="3">
    <location>
        <begin position="1284"/>
        <end position="1671"/>
    </location>
</feature>
<dbReference type="CDD" id="cd13971">
    <property type="entry name" value="ADCK2-like"/>
    <property type="match status" value="1"/>
</dbReference>
<gene>
    <name evidence="5" type="ORF">NEOLI_001314</name>
</gene>
<evidence type="ECO:0000256" key="1">
    <source>
        <dbReference type="ARBA" id="ARBA00009670"/>
    </source>
</evidence>
<dbReference type="PROSITE" id="PS50234">
    <property type="entry name" value="VWFA"/>
    <property type="match status" value="1"/>
</dbReference>
<organism evidence="5 6">
    <name type="scientific">Neolecta irregularis (strain DAH-3)</name>
    <dbReference type="NCBI Taxonomy" id="1198029"/>
    <lineage>
        <taxon>Eukaryota</taxon>
        <taxon>Fungi</taxon>
        <taxon>Dikarya</taxon>
        <taxon>Ascomycota</taxon>
        <taxon>Taphrinomycotina</taxon>
        <taxon>Neolectales</taxon>
        <taxon>Neolectaceae</taxon>
        <taxon>Neolecta</taxon>
    </lineage>
</organism>
<dbReference type="Gene3D" id="2.30.29.30">
    <property type="entry name" value="Pleckstrin-homology domain (PH domain)/Phosphotyrosine-binding domain (PTB)"/>
    <property type="match status" value="1"/>
</dbReference>
<feature type="compositionally biased region" description="Basic and acidic residues" evidence="2">
    <location>
        <begin position="450"/>
        <end position="468"/>
    </location>
</feature>
<feature type="region of interest" description="Disordered" evidence="2">
    <location>
        <begin position="148"/>
        <end position="186"/>
    </location>
</feature>
<comment type="caution">
    <text evidence="5">The sequence shown here is derived from an EMBL/GenBank/DDBJ whole genome shotgun (WGS) entry which is preliminary data.</text>
</comment>
<evidence type="ECO:0000259" key="3">
    <source>
        <dbReference type="PROSITE" id="PS50011"/>
    </source>
</evidence>
<dbReference type="Gene3D" id="3.40.50.410">
    <property type="entry name" value="von Willebrand factor, type A domain"/>
    <property type="match status" value="1"/>
</dbReference>
<dbReference type="InterPro" id="IPR011009">
    <property type="entry name" value="Kinase-like_dom_sf"/>
</dbReference>
<dbReference type="SUPFAM" id="SSF50729">
    <property type="entry name" value="PH domain-like"/>
    <property type="match status" value="1"/>
</dbReference>
<dbReference type="GO" id="GO:0005524">
    <property type="term" value="F:ATP binding"/>
    <property type="evidence" value="ECO:0007669"/>
    <property type="project" value="InterPro"/>
</dbReference>
<sequence length="1715" mass="193042">MSLFGRRRDFFSSKSNKSQNSYFNTPIPLESQLPALRQTSPRDQGLSGIHRAPPSSSHARKAEESDGAFNMHTNHSKAECAVCGYFMVFTASELIESESLAHNLPGERVIEPIDCTHVMHEDCFHEFSKEFNQCAICSKPLNLKGGAKRQTPGMSERMSSINQVDSYSQKATRTRSDNYHTSSQVRPSNVKAIQGALNVMDAQELENPVDTRTLKLEIPRPRVTIRSEFPTITRRPDSQSITCLVTIEIPARRRLSDSLHVSSGFPEFRSQMSDEKQGNDARSVTQSTDKRSTQQLHIKSQQEAISYLKVPNVPPPNQTVILENLKNSVINWRGINIHQAGKLRMWDVLAVGMNGSSREFEVFLFEKLMLCLKQKSPSTWGRKKETFKYTLKGSIYLQHIQRVVDTSAGGELSLTMTLDTDDLESFSINFSAISQLQQWKSALLGQDQQEPDRDTLDPRNDNRRYSHFEDGDDCREFDDVGSIIGSETRTIFSKNSLFARNRASITPSAFTALTAPTYNAYGRYNTTGGPLFGEHHIPLDIVVVASAATSMQGLKMSLLKDTLRFITHNMGDRDRIAIVLFGSENGAEIQTGFMRKSWAQWEKAVDKIRAGSKNVKNASDVVDGINQALDLLMQRKAKNPLANILLISDCPTTTDPTGEEGKDFILNRAELVKSAIYSFGYGMTHVPRLLADLASETGGSYTYVKDWYMLRESVAGCLGGLQHLSHQRLKVKLRTPEGSHAHFAKVSGAHRCLVRANGREAEAEIGDLRFGDKKDILVQLIVETDMKRVDKSAMHDDPWEAIRSGLEAVGEVGYELDTGDLIEEAPIFSVNLSWTDPVKDKFVHRLPQPQLLVLSMVPAEPAPESNELDTIFSNGIPPHSAIMQRRVELLASDMLARAIGLVDRQKYGPAQRLLNETRSILQGMARGSLLNPSVHRQGSSPPSDLSGGNAGHVFPVPPTNVPLSWDSEIFASLDDDLSLACESIKQPAHFKRDGLKQAIQQMQVILCQRAWTFRTPTEAMWANRVESIRILVESAREWCFEGDSLNEESETIYLGLFMCCNYDDTELVVSGGFGIDLHVMRPSGITSPKVFATPGYIPEGFTRLKQLPRPRYSRHAQAARLFSLLGAGGTICCDSRSEEQLFELSEKEWEELNLDIPPDANILQRIAHTIRLYLSRWLIEPIATTFRFIHLVFLFGPVLATLPLAWGSLWWYKFFVCQLERAGPSFIKVLLGQWAASRTDIFPEELCELMSGLHSNAKAHPLWATKRIIRKAFGGKEFYEIFEEFDEKLLGVGAIAQVYRAKLKPDLVAVRQSSKSKRLKMLTGPVSSPLDEQASPWVAIKVLHPRVEKLIHRDLRIMKFFANLINAVPTLEWLSLPDEVDKFGEMMRLQLDLRIEAHNLGTFQNNFKDRKTATFPTPYADYTTRQVLFEEFSHGLPLSHFLENGCGTFDKAMADMGLDAFLHMLLIDNFIHADLHPGNIMVSFYRKKNPISFTSRGNDSAMDAYEATSQAIKRLQPHKRNPLEWNIELQRLEQDGFHPRLIFIDTGLVTELNDVNRANFLDLFKAICEFDGYRAGKLMCERCRQPDAVIDKHIFALKMQNLILSVKSRTFTLGKIKISDVLNEILRMVRSHHVRMEGDFINVVISCLLLEGIGRQLDPNMDLFQSALPILREVGTTSGSKLLRSNALEARSYITAIVEEDVDKMIQLDRVSPNI</sequence>
<feature type="compositionally biased region" description="Polar residues" evidence="2">
    <location>
        <begin position="931"/>
        <end position="943"/>
    </location>
</feature>
<dbReference type="InterPro" id="IPR011993">
    <property type="entry name" value="PH-like_dom_sf"/>
</dbReference>
<dbReference type="Pfam" id="PF03109">
    <property type="entry name" value="ABC1"/>
    <property type="match status" value="2"/>
</dbReference>
<dbReference type="STRING" id="1198029.A0A1U7LPP7"/>
<feature type="region of interest" description="Disordered" evidence="2">
    <location>
        <begin position="266"/>
        <end position="295"/>
    </location>
</feature>
<feature type="region of interest" description="Disordered" evidence="2">
    <location>
        <begin position="446"/>
        <end position="468"/>
    </location>
</feature>
<dbReference type="PANTHER" id="PTHR45890">
    <property type="entry name" value="AARF DOMAIN CONTAINING KINASE 2 (PREDICTED)"/>
    <property type="match status" value="1"/>
</dbReference>
<dbReference type="InterPro" id="IPR000719">
    <property type="entry name" value="Prot_kinase_dom"/>
</dbReference>
<dbReference type="Pfam" id="PF15411">
    <property type="entry name" value="PH_10"/>
    <property type="match status" value="1"/>
</dbReference>
<dbReference type="InterPro" id="IPR004147">
    <property type="entry name" value="ABC1_dom"/>
</dbReference>
<evidence type="ECO:0000313" key="5">
    <source>
        <dbReference type="EMBL" id="OLL24650.1"/>
    </source>
</evidence>
<dbReference type="PANTHER" id="PTHR45890:SF1">
    <property type="entry name" value="AARF DOMAIN CONTAINING KINASE 2"/>
    <property type="match status" value="1"/>
</dbReference>
<dbReference type="SUPFAM" id="SSF53300">
    <property type="entry name" value="vWA-like"/>
    <property type="match status" value="1"/>
</dbReference>
<dbReference type="Gene3D" id="3.30.40.10">
    <property type="entry name" value="Zinc/RING finger domain, C3HC4 (zinc finger)"/>
    <property type="match status" value="1"/>
</dbReference>
<proteinExistence type="inferred from homology"/>
<dbReference type="InterPro" id="IPR052402">
    <property type="entry name" value="ADCK_kinase"/>
</dbReference>